<dbReference type="CDD" id="cd03784">
    <property type="entry name" value="GT1_Gtf-like"/>
    <property type="match status" value="1"/>
</dbReference>
<gene>
    <name evidence="6" type="ORF">COLO4_33168</name>
</gene>
<evidence type="ECO:0000313" key="6">
    <source>
        <dbReference type="EMBL" id="OMO62224.1"/>
    </source>
</evidence>
<evidence type="ECO:0000256" key="2">
    <source>
        <dbReference type="ARBA" id="ARBA00022676"/>
    </source>
</evidence>
<dbReference type="OrthoDB" id="5835829at2759"/>
<dbReference type="PANTHER" id="PTHR11926">
    <property type="entry name" value="GLUCOSYL/GLUCURONOSYL TRANSFERASES"/>
    <property type="match status" value="1"/>
</dbReference>
<dbReference type="Proteomes" id="UP000187203">
    <property type="component" value="Unassembled WGS sequence"/>
</dbReference>
<dbReference type="SUPFAM" id="SSF53756">
    <property type="entry name" value="UDP-Glycosyltransferase/glycogen phosphorylase"/>
    <property type="match status" value="1"/>
</dbReference>
<sequence length="451" mass="48679">MAQLTNSEPHVAVLNFPFGSHAAALLTLLNRLAMACPNTLFSFFNTAQSNNSLFSSQQTQPNIKAYNVPDGYVSGGKPEEGIELFMKAARENFKEGVEVAVAESGRKLSCLVTDAFLWFGIDMAMEYGVPWLASFTSGVFPLSSHVYTDLLREKFGVAGIAGREDETLNFIPGMSDIRIGDLPEGIVSGNLDSIFSRMLHRMGQVLPEAAAVLINDFEELNPAITNDLKSKFKKFLPVGPFILLAPPPPAAISDSYGCLAWLDKQKPATVAYIAFGSAAIPPPNELVALAEALEASRVPFIWSLRDKARVHLPNGFIERANGIVVPWAPQPQVLAHAAVGVFFSHCGFGSVQESITGGVPMIGRPFFGDHKLNARMIEVVWEIGVIVKGGIFTKNGIMSCLDLVLAQEKGKQMRENLKALKELAQGAVGPQGSSARNFKALLDLICSKTSA</sequence>
<dbReference type="FunFam" id="3.40.50.2000:FF:000091">
    <property type="entry name" value="Glycosyltransferase"/>
    <property type="match status" value="1"/>
</dbReference>
<dbReference type="InterPro" id="IPR002213">
    <property type="entry name" value="UDP_glucos_trans"/>
</dbReference>
<dbReference type="GO" id="GO:0080043">
    <property type="term" value="F:quercetin 3-O-glucosyltransferase activity"/>
    <property type="evidence" value="ECO:0007669"/>
    <property type="project" value="TreeGrafter"/>
</dbReference>
<evidence type="ECO:0000256" key="5">
    <source>
        <dbReference type="RuleBase" id="RU362057"/>
    </source>
</evidence>
<evidence type="ECO:0000256" key="3">
    <source>
        <dbReference type="ARBA" id="ARBA00022679"/>
    </source>
</evidence>
<protein>
    <recommendedName>
        <fullName evidence="5">Glycosyltransferase</fullName>
        <ecNumber evidence="5">2.4.1.-</ecNumber>
    </recommendedName>
</protein>
<proteinExistence type="inferred from homology"/>
<dbReference type="EMBL" id="AWUE01021436">
    <property type="protein sequence ID" value="OMO62224.1"/>
    <property type="molecule type" value="Genomic_DNA"/>
</dbReference>
<dbReference type="PROSITE" id="PS00375">
    <property type="entry name" value="UDPGT"/>
    <property type="match status" value="1"/>
</dbReference>
<evidence type="ECO:0000313" key="7">
    <source>
        <dbReference type="Proteomes" id="UP000187203"/>
    </source>
</evidence>
<dbReference type="PANTHER" id="PTHR11926:SF1560">
    <property type="entry name" value="UDP-GLYCOSYLTRANSFERASE 74E1-RELATED"/>
    <property type="match status" value="1"/>
</dbReference>
<dbReference type="FunFam" id="3.40.50.2000:FF:000129">
    <property type="entry name" value="Glycosyltransferase"/>
    <property type="match status" value="1"/>
</dbReference>
<evidence type="ECO:0000256" key="1">
    <source>
        <dbReference type="ARBA" id="ARBA00009995"/>
    </source>
</evidence>
<dbReference type="AlphaFoldDB" id="A0A1R3GVU1"/>
<keyword evidence="2 4" id="KW-0328">Glycosyltransferase</keyword>
<dbReference type="GO" id="GO:0080044">
    <property type="term" value="F:quercetin 7-O-glucosyltransferase activity"/>
    <property type="evidence" value="ECO:0007669"/>
    <property type="project" value="TreeGrafter"/>
</dbReference>
<comment type="similarity">
    <text evidence="1 4">Belongs to the UDP-glycosyltransferase family.</text>
</comment>
<dbReference type="STRING" id="93759.A0A1R3GVU1"/>
<keyword evidence="7" id="KW-1185">Reference proteome</keyword>
<evidence type="ECO:0000256" key="4">
    <source>
        <dbReference type="RuleBase" id="RU003718"/>
    </source>
</evidence>
<dbReference type="Pfam" id="PF00201">
    <property type="entry name" value="UDPGT"/>
    <property type="match status" value="1"/>
</dbReference>
<dbReference type="EC" id="2.4.1.-" evidence="5"/>
<organism evidence="6 7">
    <name type="scientific">Corchorus olitorius</name>
    <dbReference type="NCBI Taxonomy" id="93759"/>
    <lineage>
        <taxon>Eukaryota</taxon>
        <taxon>Viridiplantae</taxon>
        <taxon>Streptophyta</taxon>
        <taxon>Embryophyta</taxon>
        <taxon>Tracheophyta</taxon>
        <taxon>Spermatophyta</taxon>
        <taxon>Magnoliopsida</taxon>
        <taxon>eudicotyledons</taxon>
        <taxon>Gunneridae</taxon>
        <taxon>Pentapetalae</taxon>
        <taxon>rosids</taxon>
        <taxon>malvids</taxon>
        <taxon>Malvales</taxon>
        <taxon>Malvaceae</taxon>
        <taxon>Grewioideae</taxon>
        <taxon>Apeibeae</taxon>
        <taxon>Corchorus</taxon>
    </lineage>
</organism>
<keyword evidence="3 4" id="KW-0808">Transferase</keyword>
<accession>A0A1R3GVU1</accession>
<reference evidence="7" key="1">
    <citation type="submission" date="2013-09" db="EMBL/GenBank/DDBJ databases">
        <title>Corchorus olitorius genome sequencing.</title>
        <authorList>
            <person name="Alam M."/>
            <person name="Haque M.S."/>
            <person name="Islam M.S."/>
            <person name="Emdad E.M."/>
            <person name="Islam M.M."/>
            <person name="Ahmed B."/>
            <person name="Halim A."/>
            <person name="Hossen Q.M.M."/>
            <person name="Hossain M.Z."/>
            <person name="Ahmed R."/>
            <person name="Khan M.M."/>
            <person name="Islam R."/>
            <person name="Rashid M.M."/>
            <person name="Khan S.A."/>
            <person name="Rahman M.S."/>
            <person name="Alam M."/>
            <person name="Yahiya A.S."/>
            <person name="Khan M.S."/>
            <person name="Azam M.S."/>
            <person name="Haque T."/>
            <person name="Lashkar M.Z.H."/>
            <person name="Akhand A.I."/>
            <person name="Morshed G."/>
            <person name="Roy S."/>
            <person name="Uddin K.S."/>
            <person name="Rabeya T."/>
            <person name="Hossain A.S."/>
            <person name="Chowdhury A."/>
            <person name="Snigdha A.R."/>
            <person name="Mortoza M.S."/>
            <person name="Matin S.A."/>
            <person name="Hoque S.M.E."/>
            <person name="Islam M.K."/>
            <person name="Roy D.K."/>
            <person name="Haider R."/>
            <person name="Moosa M.M."/>
            <person name="Elias S.M."/>
            <person name="Hasan A.M."/>
            <person name="Jahan S."/>
            <person name="Shafiuddin M."/>
            <person name="Mahmood N."/>
            <person name="Shommy N.S."/>
        </authorList>
    </citation>
    <scope>NUCLEOTIDE SEQUENCE [LARGE SCALE GENOMIC DNA]</scope>
    <source>
        <strain evidence="7">cv. O-4</strain>
    </source>
</reference>
<dbReference type="Gene3D" id="3.40.50.2000">
    <property type="entry name" value="Glycogen Phosphorylase B"/>
    <property type="match status" value="2"/>
</dbReference>
<comment type="caution">
    <text evidence="6">The sequence shown here is derived from an EMBL/GenBank/DDBJ whole genome shotgun (WGS) entry which is preliminary data.</text>
</comment>
<dbReference type="InterPro" id="IPR035595">
    <property type="entry name" value="UDP_glycos_trans_CS"/>
</dbReference>
<name>A0A1R3GVU1_9ROSI</name>